<dbReference type="KEGG" id="pno:SNOG_14981"/>
<protein>
    <submittedName>
        <fullName evidence="1">Uncharacterized protein</fullName>
    </submittedName>
</protein>
<dbReference type="RefSeq" id="XP_001805145.1">
    <property type="nucleotide sequence ID" value="XM_001805093.1"/>
</dbReference>
<sequence>MTCHKQKVKAPNACDWRKRRLPPSIQASSSGTITWSHVYTFRVWSVSSSAAPMIASTRDTAAASALRSRQANHVRTHGD</sequence>
<reference evidence="2" key="1">
    <citation type="journal article" date="2007" name="Plant Cell">
        <title>Dothideomycete-plant interactions illuminated by genome sequencing and EST analysis of the wheat pathogen Stagonospora nodorum.</title>
        <authorList>
            <person name="Hane J.K."/>
            <person name="Lowe R.G."/>
            <person name="Solomon P.S."/>
            <person name="Tan K.C."/>
            <person name="Schoch C.L."/>
            <person name="Spatafora J.W."/>
            <person name="Crous P.W."/>
            <person name="Kodira C."/>
            <person name="Birren B.W."/>
            <person name="Galagan J.E."/>
            <person name="Torriani S.F."/>
            <person name="McDonald B.A."/>
            <person name="Oliver R.P."/>
        </authorList>
    </citation>
    <scope>NUCLEOTIDE SEQUENCE [LARGE SCALE GENOMIC DNA]</scope>
    <source>
        <strain evidence="2">SN15 / ATCC MYA-4574 / FGSC 10173</strain>
    </source>
</reference>
<evidence type="ECO:0000313" key="2">
    <source>
        <dbReference type="Proteomes" id="UP000001055"/>
    </source>
</evidence>
<dbReference type="EMBL" id="CH445359">
    <property type="protein sequence ID" value="EAT77524.1"/>
    <property type="molecule type" value="Genomic_DNA"/>
</dbReference>
<dbReference type="GeneID" id="5982073"/>
<dbReference type="AlphaFoldDB" id="Q0TZH4"/>
<accession>Q0TZH4</accession>
<proteinExistence type="predicted"/>
<dbReference type="Proteomes" id="UP000001055">
    <property type="component" value="Unassembled WGS sequence"/>
</dbReference>
<evidence type="ECO:0000313" key="1">
    <source>
        <dbReference type="EMBL" id="EAT77524.1"/>
    </source>
</evidence>
<name>Q0TZH4_PHANO</name>
<gene>
    <name evidence="1" type="ORF">SNOG_14981</name>
</gene>
<dbReference type="InParanoid" id="Q0TZH4"/>
<organism evidence="1 2">
    <name type="scientific">Phaeosphaeria nodorum (strain SN15 / ATCC MYA-4574 / FGSC 10173)</name>
    <name type="common">Glume blotch fungus</name>
    <name type="synonym">Parastagonospora nodorum</name>
    <dbReference type="NCBI Taxonomy" id="321614"/>
    <lineage>
        <taxon>Eukaryota</taxon>
        <taxon>Fungi</taxon>
        <taxon>Dikarya</taxon>
        <taxon>Ascomycota</taxon>
        <taxon>Pezizomycotina</taxon>
        <taxon>Dothideomycetes</taxon>
        <taxon>Pleosporomycetidae</taxon>
        <taxon>Pleosporales</taxon>
        <taxon>Pleosporineae</taxon>
        <taxon>Phaeosphaeriaceae</taxon>
        <taxon>Parastagonospora</taxon>
    </lineage>
</organism>